<accession>A0A848CZE8</accession>
<dbReference type="Pfam" id="PF07722">
    <property type="entry name" value="Peptidase_C26"/>
    <property type="match status" value="1"/>
</dbReference>
<reference evidence="1 2" key="1">
    <citation type="submission" date="2020-04" db="EMBL/GenBank/DDBJ databases">
        <authorList>
            <person name="Hitch T.C.A."/>
            <person name="Wylensek D."/>
            <person name="Clavel T."/>
        </authorList>
    </citation>
    <scope>NUCLEOTIDE SEQUENCE [LARGE SCALE GENOMIC DNA]</scope>
    <source>
        <strain evidence="1 2">WB01_D5_05</strain>
    </source>
</reference>
<protein>
    <submittedName>
        <fullName evidence="1">Gamma-glutamyl-gamma-aminobutyrate hydrolase family protein</fullName>
    </submittedName>
</protein>
<dbReference type="AlphaFoldDB" id="A0A848CZE8"/>
<dbReference type="RefSeq" id="WP_168976342.1">
    <property type="nucleotide sequence ID" value="NZ_JABAGO010000053.1"/>
</dbReference>
<dbReference type="GO" id="GO:0005829">
    <property type="term" value="C:cytosol"/>
    <property type="evidence" value="ECO:0007669"/>
    <property type="project" value="TreeGrafter"/>
</dbReference>
<dbReference type="EMBL" id="JABAGO010000053">
    <property type="protein sequence ID" value="NMF00766.1"/>
    <property type="molecule type" value="Genomic_DNA"/>
</dbReference>
<evidence type="ECO:0000313" key="1">
    <source>
        <dbReference type="EMBL" id="NMF00766.1"/>
    </source>
</evidence>
<dbReference type="GO" id="GO:0033969">
    <property type="term" value="F:gamma-glutamyl-gamma-aminobutyrate hydrolase activity"/>
    <property type="evidence" value="ECO:0007669"/>
    <property type="project" value="TreeGrafter"/>
</dbReference>
<dbReference type="PANTHER" id="PTHR43235">
    <property type="entry name" value="GLUTAMINE AMIDOTRANSFERASE PB2B2.05-RELATED"/>
    <property type="match status" value="1"/>
</dbReference>
<sequence>MSNTYKTLGKPLIGITTWRRDLPTFLGERTDLYTLGPEYVESIEKAGGIAILLPHTQPEIALAYLDLIDGLLVSGGGDVDPESYGDKNSGQSYEVNAGADAFEIALVQEARKRKIPTLGICRGFQILQVAFEGTMLQDLHEAFPLHPKNEGAPEYILSQNHKVLLEKDSILAQVYNCSIRTVNTIHHQCIQTIGKGFIPVGWSEDGIIEAVQSSTDWLALGMQWHPEKLEDEKEYALFSYFIKEVEKRIKKEEPMC</sequence>
<proteinExistence type="predicted"/>
<evidence type="ECO:0000313" key="2">
    <source>
        <dbReference type="Proteomes" id="UP000561326"/>
    </source>
</evidence>
<dbReference type="Proteomes" id="UP000561326">
    <property type="component" value="Unassembled WGS sequence"/>
</dbReference>
<dbReference type="Gene3D" id="3.40.50.880">
    <property type="match status" value="1"/>
</dbReference>
<dbReference type="GO" id="GO:0006598">
    <property type="term" value="P:polyamine catabolic process"/>
    <property type="evidence" value="ECO:0007669"/>
    <property type="project" value="TreeGrafter"/>
</dbReference>
<comment type="caution">
    <text evidence="1">The sequence shown here is derived from an EMBL/GenBank/DDBJ whole genome shotgun (WGS) entry which is preliminary data.</text>
</comment>
<dbReference type="CDD" id="cd01745">
    <property type="entry name" value="GATase1_2"/>
    <property type="match status" value="1"/>
</dbReference>
<dbReference type="InterPro" id="IPR029062">
    <property type="entry name" value="Class_I_gatase-like"/>
</dbReference>
<keyword evidence="1" id="KW-0378">Hydrolase</keyword>
<gene>
    <name evidence="1" type="ORF">HF838_21290</name>
</gene>
<dbReference type="InterPro" id="IPR044668">
    <property type="entry name" value="PuuD-like"/>
</dbReference>
<name>A0A848CZE8_ANEAE</name>
<dbReference type="SUPFAM" id="SSF52317">
    <property type="entry name" value="Class I glutamine amidotransferase-like"/>
    <property type="match status" value="1"/>
</dbReference>
<dbReference type="InterPro" id="IPR011697">
    <property type="entry name" value="Peptidase_C26"/>
</dbReference>
<dbReference type="PROSITE" id="PS51273">
    <property type="entry name" value="GATASE_TYPE_1"/>
    <property type="match status" value="1"/>
</dbReference>
<organism evidence="1 2">
    <name type="scientific">Aneurinibacillus aneurinilyticus</name>
    <name type="common">Bacillus aneurinolyticus</name>
    <dbReference type="NCBI Taxonomy" id="1391"/>
    <lineage>
        <taxon>Bacteria</taxon>
        <taxon>Bacillati</taxon>
        <taxon>Bacillota</taxon>
        <taxon>Bacilli</taxon>
        <taxon>Bacillales</taxon>
        <taxon>Paenibacillaceae</taxon>
        <taxon>Aneurinibacillus group</taxon>
        <taxon>Aneurinibacillus</taxon>
    </lineage>
</organism>
<dbReference type="PANTHER" id="PTHR43235:SF1">
    <property type="entry name" value="GLUTAMINE AMIDOTRANSFERASE PB2B2.05-RELATED"/>
    <property type="match status" value="1"/>
</dbReference>